<dbReference type="Gene3D" id="1.20.5.170">
    <property type="match status" value="1"/>
</dbReference>
<evidence type="ECO:0000256" key="1">
    <source>
        <dbReference type="ARBA" id="ARBA00004567"/>
    </source>
</evidence>
<evidence type="ECO:0000259" key="11">
    <source>
        <dbReference type="Pfam" id="PF05064"/>
    </source>
</evidence>
<keyword evidence="6" id="KW-0811">Translocation</keyword>
<dbReference type="GO" id="GO:0015031">
    <property type="term" value="P:protein transport"/>
    <property type="evidence" value="ECO:0007669"/>
    <property type="project" value="UniProtKB-KW"/>
</dbReference>
<evidence type="ECO:0000313" key="12">
    <source>
        <dbReference type="EMBL" id="KAK7471854.1"/>
    </source>
</evidence>
<evidence type="ECO:0000256" key="4">
    <source>
        <dbReference type="ARBA" id="ARBA00022816"/>
    </source>
</evidence>
<dbReference type="Proteomes" id="UP001519460">
    <property type="component" value="Unassembled WGS sequence"/>
</dbReference>
<reference evidence="12 13" key="1">
    <citation type="journal article" date="2023" name="Sci. Data">
        <title>Genome assembly of the Korean intertidal mud-creeper Batillaria attramentaria.</title>
        <authorList>
            <person name="Patra A.K."/>
            <person name="Ho P.T."/>
            <person name="Jun S."/>
            <person name="Lee S.J."/>
            <person name="Kim Y."/>
            <person name="Won Y.J."/>
        </authorList>
    </citation>
    <scope>NUCLEOTIDE SEQUENCE [LARGE SCALE GENOMIC DNA]</scope>
    <source>
        <strain evidence="12">Wonlab-2016</strain>
    </source>
</reference>
<dbReference type="GO" id="GO:0005643">
    <property type="term" value="C:nuclear pore"/>
    <property type="evidence" value="ECO:0007669"/>
    <property type="project" value="UniProtKB-SubCell"/>
</dbReference>
<evidence type="ECO:0000256" key="10">
    <source>
        <dbReference type="SAM" id="MobiDB-lite"/>
    </source>
</evidence>
<dbReference type="PANTHER" id="PTHR12084">
    <property type="entry name" value="NUCLEAR PORE GLYCOPROTEIN P62-RELATED"/>
    <property type="match status" value="1"/>
</dbReference>
<dbReference type="EMBL" id="JACVVK020000476">
    <property type="protein sequence ID" value="KAK7471854.1"/>
    <property type="molecule type" value="Genomic_DNA"/>
</dbReference>
<accession>A0ABD0JEN9</accession>
<dbReference type="InterPro" id="IPR007758">
    <property type="entry name" value="Nucleoporin_NSP1_C"/>
</dbReference>
<keyword evidence="5" id="KW-0653">Protein transport</keyword>
<dbReference type="GO" id="GO:0051028">
    <property type="term" value="P:mRNA transport"/>
    <property type="evidence" value="ECO:0007669"/>
    <property type="project" value="UniProtKB-KW"/>
</dbReference>
<keyword evidence="3" id="KW-0813">Transport</keyword>
<comment type="subcellular location">
    <subcellularLocation>
        <location evidence="1">Nucleus</location>
        <location evidence="1">Nuclear pore complex</location>
    </subcellularLocation>
</comment>
<evidence type="ECO:0000256" key="9">
    <source>
        <dbReference type="SAM" id="Coils"/>
    </source>
</evidence>
<keyword evidence="9" id="KW-0175">Coiled coil</keyword>
<name>A0ABD0JEN9_9CAEN</name>
<gene>
    <name evidence="12" type="ORF">BaRGS_00035513</name>
</gene>
<evidence type="ECO:0000256" key="7">
    <source>
        <dbReference type="ARBA" id="ARBA00023132"/>
    </source>
</evidence>
<organism evidence="12 13">
    <name type="scientific">Batillaria attramentaria</name>
    <dbReference type="NCBI Taxonomy" id="370345"/>
    <lineage>
        <taxon>Eukaryota</taxon>
        <taxon>Metazoa</taxon>
        <taxon>Spiralia</taxon>
        <taxon>Lophotrochozoa</taxon>
        <taxon>Mollusca</taxon>
        <taxon>Gastropoda</taxon>
        <taxon>Caenogastropoda</taxon>
        <taxon>Sorbeoconcha</taxon>
        <taxon>Cerithioidea</taxon>
        <taxon>Batillariidae</taxon>
        <taxon>Batillaria</taxon>
    </lineage>
</organism>
<comment type="caution">
    <text evidence="12">The sequence shown here is derived from an EMBL/GenBank/DDBJ whole genome shotgun (WGS) entry which is preliminary data.</text>
</comment>
<proteinExistence type="inferred from homology"/>
<sequence length="506" mass="51106">MFGGPRPGGGFTFGQPAGSTGGGFSFGTPTTGTAAGSGTTAAGGFTFGTPASSATSTTNTQPAAGGFSFGAGGTAGAAPAAGQTTGGYSFGGGTTAPGASTAGQGQTQTSGFSFGTQASGATSAAPTAAGGNVGGFSFGTPGATSTAPGTTGATLGGSGGFSFGGGGTGGATTSASTGFAPGGVAAPTPSATTAAPAPTPGAGFALGSAPSASAPSTTTSSLASLLGAPQTTQPTLGLGFSFGAGGGLAAPASTAATTITTASHNPIYKFWCCNINICCVNGLLSGLGLSTTTSATAVSGAAAAPKPSGRQMTYKQLEEETNKWMAELEEQERNFLLQATQVNAWDRLVIENGEKIVQLNSDLERVKLDQQKLDHELDFVHSQQRELNDLLKPLEEALEAMPAISYQQHADLEREHTYQLAESLDAQLKRMGQDLKEIIERLNSSNTKPDPDDPVQQITKILNAHMDSLLWIDRQTGILNRRVEEMGKVMDTERKEQERNFRLAYS</sequence>
<dbReference type="FunFam" id="1.20.5.170:FF:000040">
    <property type="entry name" value="Nuclear pore glycoprotein p62"/>
    <property type="match status" value="1"/>
</dbReference>
<dbReference type="AlphaFoldDB" id="A0ABD0JEN9"/>
<dbReference type="Pfam" id="PF05064">
    <property type="entry name" value="Nsp1_C"/>
    <property type="match status" value="1"/>
</dbReference>
<dbReference type="InterPro" id="IPR026010">
    <property type="entry name" value="NSP1/NUP62"/>
</dbReference>
<evidence type="ECO:0000313" key="13">
    <source>
        <dbReference type="Proteomes" id="UP001519460"/>
    </source>
</evidence>
<feature type="compositionally biased region" description="Low complexity" evidence="10">
    <location>
        <begin position="26"/>
        <end position="37"/>
    </location>
</feature>
<keyword evidence="13" id="KW-1185">Reference proteome</keyword>
<comment type="similarity">
    <text evidence="2">Belongs to the nucleoporin NSP1/NUP62 family.</text>
</comment>
<evidence type="ECO:0000256" key="5">
    <source>
        <dbReference type="ARBA" id="ARBA00022927"/>
    </source>
</evidence>
<protein>
    <recommendedName>
        <fullName evidence="11">Nucleoporin NSP1-like C-terminal domain-containing protein</fullName>
    </recommendedName>
</protein>
<keyword evidence="7" id="KW-0906">Nuclear pore complex</keyword>
<feature type="region of interest" description="Disordered" evidence="10">
    <location>
        <begin position="98"/>
        <end position="126"/>
    </location>
</feature>
<feature type="domain" description="Nucleoporin NSP1-like C-terminal" evidence="11">
    <location>
        <begin position="307"/>
        <end position="410"/>
    </location>
</feature>
<feature type="region of interest" description="Disordered" evidence="10">
    <location>
        <begin position="180"/>
        <end position="211"/>
    </location>
</feature>
<feature type="coiled-coil region" evidence="9">
    <location>
        <begin position="314"/>
        <end position="376"/>
    </location>
</feature>
<feature type="compositionally biased region" description="Gly residues" evidence="10">
    <location>
        <begin position="1"/>
        <end position="12"/>
    </location>
</feature>
<evidence type="ECO:0000256" key="2">
    <source>
        <dbReference type="ARBA" id="ARBA00005911"/>
    </source>
</evidence>
<keyword evidence="8" id="KW-0539">Nucleus</keyword>
<evidence type="ECO:0000256" key="8">
    <source>
        <dbReference type="ARBA" id="ARBA00023242"/>
    </source>
</evidence>
<keyword evidence="4" id="KW-0509">mRNA transport</keyword>
<evidence type="ECO:0000256" key="3">
    <source>
        <dbReference type="ARBA" id="ARBA00022448"/>
    </source>
</evidence>
<evidence type="ECO:0000256" key="6">
    <source>
        <dbReference type="ARBA" id="ARBA00023010"/>
    </source>
</evidence>
<feature type="region of interest" description="Disordered" evidence="10">
    <location>
        <begin position="1"/>
        <end position="37"/>
    </location>
</feature>
<dbReference type="PANTHER" id="PTHR12084:SF0">
    <property type="entry name" value="NUCLEAR PORE GLYCOPROTEIN P62"/>
    <property type="match status" value="1"/>
</dbReference>